<organism evidence="2">
    <name type="scientific">Bifidobacterium longum subsp. infantis CCUG 52486</name>
    <dbReference type="NCBI Taxonomy" id="537937"/>
    <lineage>
        <taxon>Bacteria</taxon>
        <taxon>Bacillati</taxon>
        <taxon>Actinomycetota</taxon>
        <taxon>Actinomycetes</taxon>
        <taxon>Bifidobacteriales</taxon>
        <taxon>Bifidobacteriaceae</taxon>
        <taxon>Bifidobacterium</taxon>
    </lineage>
</organism>
<evidence type="ECO:0000313" key="2">
    <source>
        <dbReference type="EMBL" id="EEQ55347.1"/>
    </source>
</evidence>
<name>C5EBF5_BIFLI</name>
<dbReference type="AlphaFoldDB" id="C5EBF5"/>
<dbReference type="HOGENOM" id="CLU_2204899_0_0_11"/>
<proteinExistence type="predicted"/>
<protein>
    <submittedName>
        <fullName evidence="2">Uncharacterized protein</fullName>
    </submittedName>
</protein>
<reference evidence="2" key="1">
    <citation type="submission" date="2008-08" db="EMBL/GenBank/DDBJ databases">
        <title>Annotation of Bifidobacterium longum subsp. infantis CCUG 52486.</title>
        <authorList>
            <consortium name="The Broad Institute Genome Sequencing Platform"/>
            <person name="Gougoulias C."/>
            <person name="Tuohy K.M."/>
            <person name="Gibson G.R."/>
            <person name="Ward D."/>
            <person name="Mehta T."/>
            <person name="Young S."/>
            <person name="Jaffe D."/>
            <person name="Gnerre S."/>
            <person name="Berlin A."/>
            <person name="Heiman D."/>
            <person name="Hepburn T."/>
            <person name="Shea T."/>
            <person name="Sykes S."/>
            <person name="Alvarado L."/>
            <person name="Kodira C."/>
            <person name="Borodovsky M."/>
            <person name="Lander E."/>
            <person name="Galagan J."/>
            <person name="Nusbaum C."/>
            <person name="Birren B."/>
        </authorList>
    </citation>
    <scope>NUCLEOTIDE SEQUENCE [LARGE SCALE GENOMIC DNA]</scope>
    <source>
        <strain evidence="2">CCUG 52486</strain>
    </source>
</reference>
<sequence>MYLNEAQEDILQHHWTTARRPARRATAMSGPSITPPSHSDARHSSPSDTMVGGGLAWIRSLCGQGGTGLTRRTAIRDSGGRAPRCTQRIHHKLKTKETAEFQPLFKE</sequence>
<gene>
    <name evidence="2" type="ORF">BLIG_01671</name>
</gene>
<dbReference type="EMBL" id="DS990240">
    <property type="protein sequence ID" value="EEQ55347.1"/>
    <property type="molecule type" value="Genomic_DNA"/>
</dbReference>
<evidence type="ECO:0000256" key="1">
    <source>
        <dbReference type="SAM" id="MobiDB-lite"/>
    </source>
</evidence>
<dbReference type="Proteomes" id="UP000005084">
    <property type="component" value="Unassembled WGS sequence"/>
</dbReference>
<accession>C5EBF5</accession>
<feature type="region of interest" description="Disordered" evidence="1">
    <location>
        <begin position="13"/>
        <end position="51"/>
    </location>
</feature>